<evidence type="ECO:0000313" key="2">
    <source>
        <dbReference type="Proteomes" id="UP000297407"/>
    </source>
</evidence>
<accession>A0A4Z0L7V5</accession>
<organism evidence="1 2">
    <name type="scientific">Flavobacterium humi</name>
    <dbReference type="NCBI Taxonomy" id="2562683"/>
    <lineage>
        <taxon>Bacteria</taxon>
        <taxon>Pseudomonadati</taxon>
        <taxon>Bacteroidota</taxon>
        <taxon>Flavobacteriia</taxon>
        <taxon>Flavobacteriales</taxon>
        <taxon>Flavobacteriaceae</taxon>
        <taxon>Flavobacterium</taxon>
    </lineage>
</organism>
<dbReference type="EMBL" id="SRLH01000007">
    <property type="protein sequence ID" value="TGD57205.1"/>
    <property type="molecule type" value="Genomic_DNA"/>
</dbReference>
<proteinExistence type="predicted"/>
<name>A0A4Z0L7V5_9FLAO</name>
<reference evidence="1 2" key="1">
    <citation type="submission" date="2019-04" db="EMBL/GenBank/DDBJ databases">
        <title>Flavobacterium sp. strain DS2-A Genome sequencing and assembly.</title>
        <authorList>
            <person name="Kim I."/>
        </authorList>
    </citation>
    <scope>NUCLEOTIDE SEQUENCE [LARGE SCALE GENOMIC DNA]</scope>
    <source>
        <strain evidence="1 2">DS2-A</strain>
    </source>
</reference>
<sequence length="320" mass="37446">MFSCGKKQSPDVSFYYWKTAFRLSAAEKEILSKNEVSKLYVRYFDVALVDNKPFPIAPVRFVENPKNYRIVPVVFIKNEVFLSRDISLEKLAGHVLQLIRQIDQANTIQNTEIQIDCDWSLNSRDNFMEFLRILKKKYPKTISATIRLHQVKYFKETKVPPVDYGVLMFYNMGKLGDGESNSIYDPAIAKRYLPSLKEYPLKLKVALPVFSWIVHTRNHKIVNLISKIEMEKFSHNLNFEPTGDNVLRVKENTLCEGFFFKEGDQLKAEKITPEDLHEMSRLLKANLSQKPDEIIYYDLDNNNIKRIQDEYFFKANSANF</sequence>
<evidence type="ECO:0000313" key="1">
    <source>
        <dbReference type="EMBL" id="TGD57205.1"/>
    </source>
</evidence>
<dbReference type="Proteomes" id="UP000297407">
    <property type="component" value="Unassembled WGS sequence"/>
</dbReference>
<gene>
    <name evidence="1" type="ORF">E4635_12925</name>
</gene>
<dbReference type="AlphaFoldDB" id="A0A4Z0L7V5"/>
<dbReference type="OrthoDB" id="634553at2"/>
<comment type="caution">
    <text evidence="1">The sequence shown here is derived from an EMBL/GenBank/DDBJ whole genome shotgun (WGS) entry which is preliminary data.</text>
</comment>
<keyword evidence="2" id="KW-1185">Reference proteome</keyword>
<protein>
    <submittedName>
        <fullName evidence="1">Uncharacterized protein</fullName>
    </submittedName>
</protein>